<reference evidence="1 2" key="1">
    <citation type="submission" date="2024-06" db="EMBL/GenBank/DDBJ databases">
        <title>Sorghum-associated microbial communities from plants grown in Nebraska, USA.</title>
        <authorList>
            <person name="Schachtman D."/>
        </authorList>
    </citation>
    <scope>NUCLEOTIDE SEQUENCE [LARGE SCALE GENOMIC DNA]</scope>
    <source>
        <strain evidence="1 2">1073</strain>
    </source>
</reference>
<proteinExistence type="predicted"/>
<protein>
    <submittedName>
        <fullName evidence="1">Uncharacterized protein</fullName>
    </submittedName>
</protein>
<dbReference type="EMBL" id="JBEPMU010000003">
    <property type="protein sequence ID" value="MET3652503.1"/>
    <property type="molecule type" value="Genomic_DNA"/>
</dbReference>
<gene>
    <name evidence="1" type="ORF">ABIC75_002235</name>
</gene>
<organism evidence="1 2">
    <name type="scientific">Dyella japonica</name>
    <dbReference type="NCBI Taxonomy" id="231455"/>
    <lineage>
        <taxon>Bacteria</taxon>
        <taxon>Pseudomonadati</taxon>
        <taxon>Pseudomonadota</taxon>
        <taxon>Gammaproteobacteria</taxon>
        <taxon>Lysobacterales</taxon>
        <taxon>Rhodanobacteraceae</taxon>
        <taxon>Dyella</taxon>
    </lineage>
</organism>
<name>A0ABV2JXJ0_9GAMM</name>
<keyword evidence="2" id="KW-1185">Reference proteome</keyword>
<comment type="caution">
    <text evidence="1">The sequence shown here is derived from an EMBL/GenBank/DDBJ whole genome shotgun (WGS) entry which is preliminary data.</text>
</comment>
<evidence type="ECO:0000313" key="2">
    <source>
        <dbReference type="Proteomes" id="UP001549184"/>
    </source>
</evidence>
<dbReference type="Proteomes" id="UP001549184">
    <property type="component" value="Unassembled WGS sequence"/>
</dbReference>
<accession>A0ABV2JXJ0</accession>
<dbReference type="RefSeq" id="WP_354013909.1">
    <property type="nucleotide sequence ID" value="NZ_JBEPMU010000003.1"/>
</dbReference>
<sequence>MKFAALLVAKQGGHVVISMQDIRSTPEGLFLTVQELNDGIHLRLVDEQTAERLARKEGGLPA</sequence>
<evidence type="ECO:0000313" key="1">
    <source>
        <dbReference type="EMBL" id="MET3652503.1"/>
    </source>
</evidence>